<dbReference type="Proteomes" id="UP001312908">
    <property type="component" value="Unassembled WGS sequence"/>
</dbReference>
<keyword evidence="2" id="KW-1185">Reference proteome</keyword>
<sequence length="71" mass="8104">MSKSSNNFSDSFARRDFGKSRKGGLLRVVHSAPGTDQGEFARIFDDLARKLVRRNRRRNAKVIEGNIVKIR</sequence>
<evidence type="ECO:0000313" key="2">
    <source>
        <dbReference type="Proteomes" id="UP001312908"/>
    </source>
</evidence>
<name>A0ABU7U2V1_9PROT</name>
<accession>A0ABU7U2V1</accession>
<dbReference type="EMBL" id="JAWJZY010000002">
    <property type="protein sequence ID" value="MEE8658212.1"/>
    <property type="molecule type" value="Genomic_DNA"/>
</dbReference>
<organism evidence="1 2">
    <name type="scientific">Sorlinia euscelidii</name>
    <dbReference type="NCBI Taxonomy" id="3081148"/>
    <lineage>
        <taxon>Bacteria</taxon>
        <taxon>Pseudomonadati</taxon>
        <taxon>Pseudomonadota</taxon>
        <taxon>Alphaproteobacteria</taxon>
        <taxon>Acetobacterales</taxon>
        <taxon>Acetobacteraceae</taxon>
        <taxon>Sorlinia</taxon>
    </lineage>
</organism>
<gene>
    <name evidence="1" type="ORF">DOFOFD_04220</name>
</gene>
<comment type="caution">
    <text evidence="1">The sequence shown here is derived from an EMBL/GenBank/DDBJ whole genome shotgun (WGS) entry which is preliminary data.</text>
</comment>
<proteinExistence type="predicted"/>
<protein>
    <submittedName>
        <fullName evidence="1">Uncharacterized protein</fullName>
    </submittedName>
</protein>
<evidence type="ECO:0000313" key="1">
    <source>
        <dbReference type="EMBL" id="MEE8658212.1"/>
    </source>
</evidence>
<reference evidence="1 2" key="1">
    <citation type="submission" date="2023-10" db="EMBL/GenBank/DDBJ databases">
        <title>Sorlinia euscelidii gen. nov., sp. nov., an acetic acid bacteria isolated from the gut of Euscelidius variegatus emitter.</title>
        <authorList>
            <person name="Michoud G."/>
            <person name="Marasco R."/>
            <person name="Seferji K."/>
            <person name="Gonella E."/>
            <person name="Garuglieri E."/>
            <person name="Alma A."/>
            <person name="Mapelli F."/>
            <person name="Borin S."/>
            <person name="Daffonchio D."/>
            <person name="Crotti E."/>
        </authorList>
    </citation>
    <scope>NUCLEOTIDE SEQUENCE [LARGE SCALE GENOMIC DNA]</scope>
    <source>
        <strain evidence="1 2">EV16P</strain>
    </source>
</reference>